<dbReference type="HAMAP" id="MF_01281">
    <property type="entry name" value="MTA_SAH_deamin"/>
    <property type="match status" value="1"/>
</dbReference>
<feature type="binding site" evidence="4">
    <location>
        <position position="64"/>
    </location>
    <ligand>
        <name>Zn(2+)</name>
        <dbReference type="ChEBI" id="CHEBI:29105"/>
    </ligand>
</feature>
<dbReference type="Gene3D" id="3.20.20.140">
    <property type="entry name" value="Metal-dependent hydrolases"/>
    <property type="match status" value="1"/>
</dbReference>
<feature type="binding site" evidence="4">
    <location>
        <position position="62"/>
    </location>
    <ligand>
        <name>Zn(2+)</name>
        <dbReference type="ChEBI" id="CHEBI:29105"/>
    </ligand>
</feature>
<dbReference type="AlphaFoldDB" id="A0AAW9MQV8"/>
<dbReference type="GO" id="GO:0046872">
    <property type="term" value="F:metal ion binding"/>
    <property type="evidence" value="ECO:0007669"/>
    <property type="project" value="UniProtKB-KW"/>
</dbReference>
<feature type="binding site" evidence="4">
    <location>
        <position position="294"/>
    </location>
    <ligand>
        <name>substrate</name>
    </ligand>
</feature>
<gene>
    <name evidence="4" type="primary">mtaD</name>
    <name evidence="6" type="ORF">VLK81_08515</name>
</gene>
<dbReference type="PANTHER" id="PTHR43794:SF11">
    <property type="entry name" value="AMIDOHYDROLASE-RELATED DOMAIN-CONTAINING PROTEIN"/>
    <property type="match status" value="1"/>
</dbReference>
<feature type="binding site" evidence="4">
    <location>
        <position position="91"/>
    </location>
    <ligand>
        <name>substrate</name>
    </ligand>
</feature>
<dbReference type="InterPro" id="IPR023512">
    <property type="entry name" value="Deaminase_MtaD/DadD"/>
</dbReference>
<dbReference type="InterPro" id="IPR011059">
    <property type="entry name" value="Metal-dep_hydrolase_composite"/>
</dbReference>
<dbReference type="InterPro" id="IPR006680">
    <property type="entry name" value="Amidohydro-rel"/>
</dbReference>
<comment type="similarity">
    <text evidence="4">Belongs to the metallo-dependent hydrolases superfamily. MTA/SAH deaminase family.</text>
</comment>
<feature type="binding site" evidence="4">
    <location>
        <position position="209"/>
    </location>
    <ligand>
        <name>substrate</name>
    </ligand>
</feature>
<dbReference type="EC" id="3.5.4.28" evidence="4"/>
<keyword evidence="2 4" id="KW-0378">Hydrolase</keyword>
<dbReference type="SUPFAM" id="SSF51556">
    <property type="entry name" value="Metallo-dependent hydrolases"/>
    <property type="match status" value="1"/>
</dbReference>
<organism evidence="6 7">
    <name type="scientific">Citroniella saccharovorans</name>
    <dbReference type="NCBI Taxonomy" id="2053367"/>
    <lineage>
        <taxon>Bacteria</taxon>
        <taxon>Bacillati</taxon>
        <taxon>Bacillota</taxon>
        <taxon>Tissierellia</taxon>
        <taxon>Tissierellales</taxon>
        <taxon>Peptoniphilaceae</taxon>
        <taxon>Citroniella</taxon>
    </lineage>
</organism>
<comment type="cofactor">
    <cofactor evidence="4">
        <name>Zn(2+)</name>
        <dbReference type="ChEBI" id="CHEBI:29105"/>
    </cofactor>
    <text evidence="4">Binds 1 zinc ion per subunit.</text>
</comment>
<keyword evidence="3 4" id="KW-0862">Zinc</keyword>
<accession>A0AAW9MQV8</accession>
<evidence type="ECO:0000256" key="1">
    <source>
        <dbReference type="ARBA" id="ARBA00022723"/>
    </source>
</evidence>
<dbReference type="Gene3D" id="2.30.40.10">
    <property type="entry name" value="Urease, subunit C, domain 1"/>
    <property type="match status" value="1"/>
</dbReference>
<sequence>MILLKNIKAIPMIEENLIYENVNILIEGNRIVKISKDKIDAKDAYKIDGTCKLVIPGLINLHTHLGMSFFKNIADDLNLMDWLEKEIWPREAKLTPEDIELATKYSIMEAIKSGTSTLVDMYNPSSLIARSMEEMGVRGLVSYGVIDNEKPIDEKIEEIEEAFLEFKDSDLVTVNPGPHAVYTVSRESFIKLRDLALKLNTPLHIHLSETLSEVQNTIKEFSKTPVEYLDDMGIFNAKTIAAHCVHLEDKDFEILAKRNVSVAHNPCSNLKLASGIADVQKMLDMGINVGLGTDSSSSNNNLDMFEEMKFASLLAKVKSNSPTSLKAYKVLEMATVNGARAIGMENELGKIKEGFLADLAIIDLSGVNLNPLNNLISCLVYSANSSNVDSLIVNGKILLEGGKLKILGQDTLMNLANKRKEAYK</sequence>
<dbReference type="EC" id="3.5.4.31" evidence="4"/>
<reference evidence="6 7" key="1">
    <citation type="submission" date="2024-01" db="EMBL/GenBank/DDBJ databases">
        <title>Complete genome sequence of Citroniella saccharovorans strain M6.X9, isolated from human fecal sample.</title>
        <authorList>
            <person name="Cheng G."/>
            <person name="Westerholm M."/>
            <person name="Schnurer A."/>
        </authorList>
    </citation>
    <scope>NUCLEOTIDE SEQUENCE [LARGE SCALE GENOMIC DNA]</scope>
    <source>
        <strain evidence="6 7">DSM 29873</strain>
    </source>
</reference>
<protein>
    <recommendedName>
        <fullName evidence="4">5-methylthioadenosine/S-adenosylhomocysteine deaminase</fullName>
        <shortName evidence="4">MTA/SAH deaminase</shortName>
        <ecNumber evidence="4">3.5.4.28</ecNumber>
        <ecNumber evidence="4">3.5.4.31</ecNumber>
    </recommendedName>
</protein>
<comment type="caution">
    <text evidence="4">Lacks conserved residue(s) required for the propagation of feature annotation.</text>
</comment>
<feature type="binding site" evidence="4">
    <location>
        <position position="294"/>
    </location>
    <ligand>
        <name>Zn(2+)</name>
        <dbReference type="ChEBI" id="CHEBI:29105"/>
    </ligand>
</feature>
<dbReference type="EMBL" id="JAYKOT010000003">
    <property type="protein sequence ID" value="MEB3430028.1"/>
    <property type="molecule type" value="Genomic_DNA"/>
</dbReference>
<feature type="binding site" evidence="4">
    <location>
        <position position="179"/>
    </location>
    <ligand>
        <name>substrate</name>
    </ligand>
</feature>
<dbReference type="Proteomes" id="UP001357733">
    <property type="component" value="Unassembled WGS sequence"/>
</dbReference>
<dbReference type="FunFam" id="3.20.20.140:FF:000014">
    <property type="entry name" value="5-methylthioadenosine/S-adenosylhomocysteine deaminase"/>
    <property type="match status" value="1"/>
</dbReference>
<evidence type="ECO:0000313" key="7">
    <source>
        <dbReference type="Proteomes" id="UP001357733"/>
    </source>
</evidence>
<dbReference type="InterPro" id="IPR032466">
    <property type="entry name" value="Metal_Hydrolase"/>
</dbReference>
<dbReference type="PANTHER" id="PTHR43794">
    <property type="entry name" value="AMINOHYDROLASE SSNA-RELATED"/>
    <property type="match status" value="1"/>
</dbReference>
<evidence type="ECO:0000256" key="4">
    <source>
        <dbReference type="HAMAP-Rule" id="MF_01281"/>
    </source>
</evidence>
<dbReference type="CDD" id="cd01298">
    <property type="entry name" value="ATZ_TRZ_like"/>
    <property type="match status" value="1"/>
</dbReference>
<dbReference type="SUPFAM" id="SSF51338">
    <property type="entry name" value="Composite domain of metallo-dependent hydrolases"/>
    <property type="match status" value="1"/>
</dbReference>
<evidence type="ECO:0000259" key="5">
    <source>
        <dbReference type="Pfam" id="PF01979"/>
    </source>
</evidence>
<comment type="function">
    <text evidence="4">Catalyzes the deamination of 5-methylthioadenosine and S-adenosyl-L-homocysteine into 5-methylthioinosine and S-inosyl-L-homocysteine, respectively. Is also able to deaminate adenosine.</text>
</comment>
<proteinExistence type="inferred from homology"/>
<comment type="catalytic activity">
    <reaction evidence="4">
        <text>S-adenosyl-L-homocysteine + H2O + H(+) = S-inosyl-L-homocysteine + NH4(+)</text>
        <dbReference type="Rhea" id="RHEA:20716"/>
        <dbReference type="ChEBI" id="CHEBI:15377"/>
        <dbReference type="ChEBI" id="CHEBI:15378"/>
        <dbReference type="ChEBI" id="CHEBI:28938"/>
        <dbReference type="ChEBI" id="CHEBI:57856"/>
        <dbReference type="ChEBI" id="CHEBI:57985"/>
        <dbReference type="EC" id="3.5.4.28"/>
    </reaction>
</comment>
<comment type="catalytic activity">
    <reaction evidence="4">
        <text>S-methyl-5'-thioadenosine + H2O + H(+) = S-methyl-5'-thioinosine + NH4(+)</text>
        <dbReference type="Rhea" id="RHEA:25025"/>
        <dbReference type="ChEBI" id="CHEBI:15377"/>
        <dbReference type="ChEBI" id="CHEBI:15378"/>
        <dbReference type="ChEBI" id="CHEBI:17509"/>
        <dbReference type="ChEBI" id="CHEBI:28938"/>
        <dbReference type="ChEBI" id="CHEBI:48595"/>
        <dbReference type="EC" id="3.5.4.31"/>
    </reaction>
</comment>
<dbReference type="InterPro" id="IPR050287">
    <property type="entry name" value="MTA/SAH_deaminase"/>
</dbReference>
<evidence type="ECO:0000256" key="3">
    <source>
        <dbReference type="ARBA" id="ARBA00022833"/>
    </source>
</evidence>
<dbReference type="RefSeq" id="WP_324620190.1">
    <property type="nucleotide sequence ID" value="NZ_JAYKOT010000003.1"/>
</dbReference>
<evidence type="ECO:0000256" key="2">
    <source>
        <dbReference type="ARBA" id="ARBA00022801"/>
    </source>
</evidence>
<feature type="binding site" evidence="4">
    <location>
        <position position="206"/>
    </location>
    <ligand>
        <name>Zn(2+)</name>
        <dbReference type="ChEBI" id="CHEBI:29105"/>
    </ligand>
</feature>
<feature type="domain" description="Amidohydrolase-related" evidence="5">
    <location>
        <begin position="53"/>
        <end position="398"/>
    </location>
</feature>
<evidence type="ECO:0000313" key="6">
    <source>
        <dbReference type="EMBL" id="MEB3430028.1"/>
    </source>
</evidence>
<name>A0AAW9MQV8_9FIRM</name>
<dbReference type="Pfam" id="PF01979">
    <property type="entry name" value="Amidohydro_1"/>
    <property type="match status" value="1"/>
</dbReference>
<dbReference type="GO" id="GO:0050270">
    <property type="term" value="F:S-adenosylhomocysteine deaminase activity"/>
    <property type="evidence" value="ECO:0007669"/>
    <property type="project" value="UniProtKB-UniRule"/>
</dbReference>
<keyword evidence="7" id="KW-1185">Reference proteome</keyword>
<dbReference type="GO" id="GO:0090614">
    <property type="term" value="F:5'-methylthioadenosine deaminase activity"/>
    <property type="evidence" value="ECO:0007669"/>
    <property type="project" value="UniProtKB-UniRule"/>
</dbReference>
<comment type="caution">
    <text evidence="6">The sequence shown here is derived from an EMBL/GenBank/DDBJ whole genome shotgun (WGS) entry which is preliminary data.</text>
</comment>
<keyword evidence="1 4" id="KW-0479">Metal-binding</keyword>